<organism evidence="1">
    <name type="scientific">Diabrotica virgifera virgifera</name>
    <name type="common">western corn rootworm</name>
    <dbReference type="NCBI Taxonomy" id="50390"/>
    <lineage>
        <taxon>Eukaryota</taxon>
        <taxon>Metazoa</taxon>
        <taxon>Ecdysozoa</taxon>
        <taxon>Arthropoda</taxon>
        <taxon>Hexapoda</taxon>
        <taxon>Insecta</taxon>
        <taxon>Pterygota</taxon>
        <taxon>Neoptera</taxon>
        <taxon>Endopterygota</taxon>
        <taxon>Coleoptera</taxon>
        <taxon>Polyphaga</taxon>
        <taxon>Cucujiformia</taxon>
        <taxon>Chrysomeloidea</taxon>
        <taxon>Chrysomelidae</taxon>
        <taxon>Galerucinae</taxon>
        <taxon>Diabroticina</taxon>
        <taxon>Diabroticites</taxon>
        <taxon>Diabrotica</taxon>
    </lineage>
</organism>
<dbReference type="InParanoid" id="A0A6P7GU95"/>
<protein>
    <submittedName>
        <fullName evidence="1">Ubiquinone biosynthesis monooxygenase COQ6, mitochondrial-like</fullName>
    </submittedName>
</protein>
<dbReference type="GO" id="GO:0005739">
    <property type="term" value="C:mitochondrion"/>
    <property type="evidence" value="ECO:0007669"/>
    <property type="project" value="TreeGrafter"/>
</dbReference>
<dbReference type="InterPro" id="IPR036188">
    <property type="entry name" value="FAD/NAD-bd_sf"/>
</dbReference>
<evidence type="ECO:0000313" key="1">
    <source>
        <dbReference type="RefSeq" id="XP_028153089.1"/>
    </source>
</evidence>
<sequence length="148" mass="16842">KNSRFSGRKILLLESTKDIPFVSSEKYSNRVVSLTPGTKKLLNDIGTWKHIEETRFATVKRLQVMDALSDASITFGEIKSSDDVSYIVENNLILHSAKKEIENTDVEILYESKVKNYQLPADVDDSQVNIFLENGNRYTCDLLVSTFF</sequence>
<dbReference type="InterPro" id="IPR051205">
    <property type="entry name" value="UbiH/COQ6_monooxygenase"/>
</dbReference>
<proteinExistence type="predicted"/>
<dbReference type="PANTHER" id="PTHR43876:SF7">
    <property type="entry name" value="UBIQUINONE BIOSYNTHESIS MONOOXYGENASE COQ6, MITOCHONDRIAL"/>
    <property type="match status" value="1"/>
</dbReference>
<dbReference type="AlphaFoldDB" id="A0A6P7GU95"/>
<dbReference type="PANTHER" id="PTHR43876">
    <property type="entry name" value="UBIQUINONE BIOSYNTHESIS MONOOXYGENASE COQ6, MITOCHONDRIAL"/>
    <property type="match status" value="1"/>
</dbReference>
<accession>A0A6P7GU95</accession>
<feature type="non-terminal residue" evidence="1">
    <location>
        <position position="1"/>
    </location>
</feature>
<dbReference type="RefSeq" id="XP_028153089.1">
    <property type="nucleotide sequence ID" value="XM_028297288.1"/>
</dbReference>
<reference evidence="1" key="1">
    <citation type="submission" date="2025-08" db="UniProtKB">
        <authorList>
            <consortium name="RefSeq"/>
        </authorList>
    </citation>
    <scope>IDENTIFICATION</scope>
    <source>
        <tissue evidence="1">Whole insect</tissue>
    </source>
</reference>
<dbReference type="Gene3D" id="3.50.50.60">
    <property type="entry name" value="FAD/NAD(P)-binding domain"/>
    <property type="match status" value="1"/>
</dbReference>
<name>A0A6P7GU95_DIAVI</name>
<dbReference type="SUPFAM" id="SSF51905">
    <property type="entry name" value="FAD/NAD(P)-binding domain"/>
    <property type="match status" value="1"/>
</dbReference>
<gene>
    <name evidence="1" type="primary">LOC114346551</name>
</gene>